<evidence type="ECO:0000259" key="7">
    <source>
        <dbReference type="PROSITE" id="PS50222"/>
    </source>
</evidence>
<dbReference type="InterPro" id="IPR002048">
    <property type="entry name" value="EF_hand_dom"/>
</dbReference>
<dbReference type="Pfam" id="PF13499">
    <property type="entry name" value="EF-hand_7"/>
    <property type="match status" value="1"/>
</dbReference>
<comment type="similarity">
    <text evidence="1">Belongs to the recoverin family.</text>
</comment>
<dbReference type="SMART" id="SM00054">
    <property type="entry name" value="EFh"/>
    <property type="match status" value="3"/>
</dbReference>
<feature type="domain" description="EF-hand" evidence="7">
    <location>
        <begin position="98"/>
        <end position="133"/>
    </location>
</feature>
<dbReference type="EMBL" id="CAJNOC010002647">
    <property type="protein sequence ID" value="CAF0944679.1"/>
    <property type="molecule type" value="Genomic_DNA"/>
</dbReference>
<dbReference type="OrthoDB" id="7582620at2759"/>
<accession>A0A814CKS7</accession>
<dbReference type="PANTHER" id="PTHR23055">
    <property type="entry name" value="CALCIUM BINDING PROTEINS"/>
    <property type="match status" value="1"/>
</dbReference>
<dbReference type="PANTHER" id="PTHR23055:SF178">
    <property type="entry name" value="NEUROCALCIN HOMOLOG"/>
    <property type="match status" value="1"/>
</dbReference>
<evidence type="ECO:0000256" key="6">
    <source>
        <dbReference type="ARBA" id="ARBA00023288"/>
    </source>
</evidence>
<dbReference type="Proteomes" id="UP000663879">
    <property type="component" value="Unassembled WGS sequence"/>
</dbReference>
<evidence type="ECO:0000256" key="4">
    <source>
        <dbReference type="ARBA" id="ARBA00022737"/>
    </source>
</evidence>
<proteinExistence type="inferred from homology"/>
<dbReference type="GO" id="GO:0005509">
    <property type="term" value="F:calcium ion binding"/>
    <property type="evidence" value="ECO:0007669"/>
    <property type="project" value="InterPro"/>
</dbReference>
<dbReference type="InterPro" id="IPR028846">
    <property type="entry name" value="Recoverin"/>
</dbReference>
<dbReference type="InterPro" id="IPR011992">
    <property type="entry name" value="EF-hand-dom_pair"/>
</dbReference>
<dbReference type="Pfam" id="PF13833">
    <property type="entry name" value="EF-hand_8"/>
    <property type="match status" value="1"/>
</dbReference>
<dbReference type="PROSITE" id="PS00018">
    <property type="entry name" value="EF_HAND_1"/>
    <property type="match status" value="3"/>
</dbReference>
<evidence type="ECO:0000256" key="1">
    <source>
        <dbReference type="ARBA" id="ARBA00006049"/>
    </source>
</evidence>
<dbReference type="CDD" id="cd00051">
    <property type="entry name" value="EFh"/>
    <property type="match status" value="2"/>
</dbReference>
<dbReference type="InterPro" id="IPR018247">
    <property type="entry name" value="EF_Hand_1_Ca_BS"/>
</dbReference>
<sequence>MTYVNLKSSEIDFINDKTKYHSSQIIDYYRKFLYRFNNGMIDREQFTQVSENLFLGQNADNEKSSIINLLFDLCDIDNNGYIDFKEYLVLFWSRINGSDEEKLSLIFDLYDLDHSGYIDFHEMHSIVKMLFKIKYAKYNQKESQEMENYTLFTKQLYVSSKLPVSYYLAMDIMRVFDTDKNGKLSKIEFINGCLSHNHFRKFLTPLKHF</sequence>
<evidence type="ECO:0000313" key="9">
    <source>
        <dbReference type="Proteomes" id="UP000663879"/>
    </source>
</evidence>
<feature type="domain" description="EF-hand" evidence="7">
    <location>
        <begin position="169"/>
        <end position="199"/>
    </location>
</feature>
<organism evidence="8 9">
    <name type="scientific">Brachionus calyciflorus</name>
    <dbReference type="NCBI Taxonomy" id="104777"/>
    <lineage>
        <taxon>Eukaryota</taxon>
        <taxon>Metazoa</taxon>
        <taxon>Spiralia</taxon>
        <taxon>Gnathifera</taxon>
        <taxon>Rotifera</taxon>
        <taxon>Eurotatoria</taxon>
        <taxon>Monogononta</taxon>
        <taxon>Pseudotrocha</taxon>
        <taxon>Ploima</taxon>
        <taxon>Brachionidae</taxon>
        <taxon>Brachionus</taxon>
    </lineage>
</organism>
<comment type="caution">
    <text evidence="8">The sequence shown here is derived from an EMBL/GenBank/DDBJ whole genome shotgun (WGS) entry which is preliminary data.</text>
</comment>
<evidence type="ECO:0000256" key="5">
    <source>
        <dbReference type="ARBA" id="ARBA00022837"/>
    </source>
</evidence>
<evidence type="ECO:0000313" key="8">
    <source>
        <dbReference type="EMBL" id="CAF0944679.1"/>
    </source>
</evidence>
<gene>
    <name evidence="8" type="ORF">OXX778_LOCUS13619</name>
</gene>
<dbReference type="SUPFAM" id="SSF47473">
    <property type="entry name" value="EF-hand"/>
    <property type="match status" value="1"/>
</dbReference>
<dbReference type="Gene3D" id="1.10.238.10">
    <property type="entry name" value="EF-hand"/>
    <property type="match status" value="1"/>
</dbReference>
<keyword evidence="5" id="KW-0106">Calcium</keyword>
<protein>
    <recommendedName>
        <fullName evidence="7">EF-hand domain-containing protein</fullName>
    </recommendedName>
</protein>
<reference evidence="8" key="1">
    <citation type="submission" date="2021-02" db="EMBL/GenBank/DDBJ databases">
        <authorList>
            <person name="Nowell W R."/>
        </authorList>
    </citation>
    <scope>NUCLEOTIDE SEQUENCE</scope>
    <source>
        <strain evidence="8">Ploen Becks lab</strain>
    </source>
</reference>
<evidence type="ECO:0000256" key="2">
    <source>
        <dbReference type="ARBA" id="ARBA00022707"/>
    </source>
</evidence>
<keyword evidence="4" id="KW-0677">Repeat</keyword>
<keyword evidence="2" id="KW-0519">Myristate</keyword>
<dbReference type="PROSITE" id="PS50222">
    <property type="entry name" value="EF_HAND_2"/>
    <property type="match status" value="3"/>
</dbReference>
<keyword evidence="9" id="KW-1185">Reference proteome</keyword>
<dbReference type="AlphaFoldDB" id="A0A814CKS7"/>
<evidence type="ECO:0000256" key="3">
    <source>
        <dbReference type="ARBA" id="ARBA00022723"/>
    </source>
</evidence>
<keyword evidence="3" id="KW-0479">Metal-binding</keyword>
<feature type="domain" description="EF-hand" evidence="7">
    <location>
        <begin position="62"/>
        <end position="97"/>
    </location>
</feature>
<name>A0A814CKS7_9BILA</name>
<keyword evidence="6" id="KW-0449">Lipoprotein</keyword>
<dbReference type="PRINTS" id="PR00450">
    <property type="entry name" value="RECOVERIN"/>
</dbReference>